<reference evidence="14" key="1">
    <citation type="submission" date="2023-07" db="EMBL/GenBank/DDBJ databases">
        <authorList>
            <person name="Stuckert A."/>
        </authorList>
    </citation>
    <scope>NUCLEOTIDE SEQUENCE</scope>
</reference>
<dbReference type="InterPro" id="IPR000725">
    <property type="entry name" value="Olfact_rcpt"/>
</dbReference>
<evidence type="ECO:0000256" key="9">
    <source>
        <dbReference type="ARBA" id="ARBA00023224"/>
    </source>
</evidence>
<name>A0ABN9MBV4_9NEOB</name>
<dbReference type="Proteomes" id="UP001176940">
    <property type="component" value="Unassembled WGS sequence"/>
</dbReference>
<keyword evidence="8 10" id="KW-0675">Receptor</keyword>
<feature type="transmembrane region" description="Helical" evidence="11">
    <location>
        <begin position="137"/>
        <end position="159"/>
    </location>
</feature>
<protein>
    <recommendedName>
        <fullName evidence="11">Olfactory receptor</fullName>
    </recommendedName>
</protein>
<dbReference type="PRINTS" id="PR00245">
    <property type="entry name" value="OLFACTORYR"/>
</dbReference>
<keyword evidence="11" id="KW-0716">Sensory transduction</keyword>
<feature type="transmembrane region" description="Helical" evidence="11">
    <location>
        <begin position="351"/>
        <end position="370"/>
    </location>
</feature>
<dbReference type="Gene3D" id="1.20.1070.10">
    <property type="entry name" value="Rhodopsin 7-helix transmembrane proteins"/>
    <property type="match status" value="1"/>
</dbReference>
<dbReference type="InterPro" id="IPR000276">
    <property type="entry name" value="GPCR_Rhodpsn"/>
</dbReference>
<keyword evidence="3 10" id="KW-0812">Transmembrane</keyword>
<feature type="region of interest" description="Disordered" evidence="12">
    <location>
        <begin position="34"/>
        <end position="59"/>
    </location>
</feature>
<evidence type="ECO:0000256" key="3">
    <source>
        <dbReference type="ARBA" id="ARBA00022692"/>
    </source>
</evidence>
<dbReference type="PANTHER" id="PTHR26452">
    <property type="entry name" value="OLFACTORY RECEPTOR"/>
    <property type="match status" value="1"/>
</dbReference>
<evidence type="ECO:0000256" key="1">
    <source>
        <dbReference type="ARBA" id="ARBA00004651"/>
    </source>
</evidence>
<dbReference type="Pfam" id="PF13853">
    <property type="entry name" value="7tm_4"/>
    <property type="match status" value="1"/>
</dbReference>
<feature type="domain" description="G-protein coupled receptors family 1 profile" evidence="13">
    <location>
        <begin position="118"/>
        <end position="368"/>
    </location>
</feature>
<keyword evidence="7 11" id="KW-0472">Membrane</keyword>
<keyword evidence="6 10" id="KW-0297">G-protein coupled receptor</keyword>
<comment type="caution">
    <text evidence="14">The sequence shown here is derived from an EMBL/GenBank/DDBJ whole genome shotgun (WGS) entry which is preliminary data.</text>
</comment>
<feature type="transmembrane region" description="Helical" evidence="11">
    <location>
        <begin position="316"/>
        <end position="339"/>
    </location>
</feature>
<evidence type="ECO:0000256" key="5">
    <source>
        <dbReference type="ARBA" id="ARBA00022989"/>
    </source>
</evidence>
<evidence type="ECO:0000256" key="7">
    <source>
        <dbReference type="ARBA" id="ARBA00023136"/>
    </source>
</evidence>
<gene>
    <name evidence="14" type="ORF">RIMI_LOCUS19002895</name>
</gene>
<dbReference type="InterPro" id="IPR050516">
    <property type="entry name" value="Olfactory_GPCR"/>
</dbReference>
<evidence type="ECO:0000256" key="10">
    <source>
        <dbReference type="RuleBase" id="RU000688"/>
    </source>
</evidence>
<feature type="transmembrane region" description="Helical" evidence="11">
    <location>
        <begin position="179"/>
        <end position="197"/>
    </location>
</feature>
<evidence type="ECO:0000256" key="6">
    <source>
        <dbReference type="ARBA" id="ARBA00023040"/>
    </source>
</evidence>
<dbReference type="PROSITE" id="PS00237">
    <property type="entry name" value="G_PROTEIN_RECEP_F1_1"/>
    <property type="match status" value="1"/>
</dbReference>
<accession>A0ABN9MBV4</accession>
<evidence type="ECO:0000256" key="12">
    <source>
        <dbReference type="SAM" id="MobiDB-lite"/>
    </source>
</evidence>
<organism evidence="14 15">
    <name type="scientific">Ranitomeya imitator</name>
    <name type="common">mimic poison frog</name>
    <dbReference type="NCBI Taxonomy" id="111125"/>
    <lineage>
        <taxon>Eukaryota</taxon>
        <taxon>Metazoa</taxon>
        <taxon>Chordata</taxon>
        <taxon>Craniata</taxon>
        <taxon>Vertebrata</taxon>
        <taxon>Euteleostomi</taxon>
        <taxon>Amphibia</taxon>
        <taxon>Batrachia</taxon>
        <taxon>Anura</taxon>
        <taxon>Neobatrachia</taxon>
        <taxon>Hyloidea</taxon>
        <taxon>Dendrobatidae</taxon>
        <taxon>Dendrobatinae</taxon>
        <taxon>Ranitomeya</taxon>
    </lineage>
</organism>
<keyword evidence="2 11" id="KW-1003">Cell membrane</keyword>
<keyword evidence="15" id="KW-1185">Reference proteome</keyword>
<dbReference type="EMBL" id="CAUEEQ010059504">
    <property type="protein sequence ID" value="CAJ0964239.1"/>
    <property type="molecule type" value="Genomic_DNA"/>
</dbReference>
<evidence type="ECO:0000259" key="13">
    <source>
        <dbReference type="PROSITE" id="PS50262"/>
    </source>
</evidence>
<dbReference type="CDD" id="cd13954">
    <property type="entry name" value="7tmA_OR"/>
    <property type="match status" value="1"/>
</dbReference>
<feature type="transmembrane region" description="Helical" evidence="11">
    <location>
        <begin position="218"/>
        <end position="234"/>
    </location>
</feature>
<evidence type="ECO:0000256" key="11">
    <source>
        <dbReference type="RuleBase" id="RU363047"/>
    </source>
</evidence>
<evidence type="ECO:0000256" key="8">
    <source>
        <dbReference type="ARBA" id="ARBA00023170"/>
    </source>
</evidence>
<evidence type="ECO:0000256" key="2">
    <source>
        <dbReference type="ARBA" id="ARBA00022475"/>
    </source>
</evidence>
<evidence type="ECO:0000256" key="4">
    <source>
        <dbReference type="ARBA" id="ARBA00022725"/>
    </source>
</evidence>
<feature type="transmembrane region" description="Helical" evidence="11">
    <location>
        <begin position="104"/>
        <end position="125"/>
    </location>
</feature>
<keyword evidence="9 10" id="KW-0807">Transducer</keyword>
<comment type="subcellular location">
    <subcellularLocation>
        <location evidence="1 11">Cell membrane</location>
        <topology evidence="1 11">Multi-pass membrane protein</topology>
    </subcellularLocation>
</comment>
<sequence length="389" mass="43341">MLRRGKAGLSPRDVCSPLTSTGYKGRAWKISSNQSPSISLSQTLGPTSPGSTAAGEEWETGTEVGTRHLTQHRYLSLAAMQTNQTSVTYFIIKGISEDPHLQLPIFLLVLLIYLTTVSGNLTILIACRDPHLHTPMYFFLGNLSIVDICCSTVSLHKILTNFIVGDKRVSFFACMAQMYMFGSLGGLELAVLTAMSYDRYVAICKPLQYHLIMNSRTCGILATVCWILGFLQVLPPVGTVYSYSCYFSIEINHFFCDIIPVIRISCEDTTFVEMLFFIEGLFPIILTPFLLTFVSYIFIIHAILRIRTNSGRLKAFYTCSSHLTVVILLYTTLFGQYLTPNLSSTLESKKLFALFNTAAVPLLNPVIYSLKNKDVKRALKKILGPGELI</sequence>
<dbReference type="SUPFAM" id="SSF81321">
    <property type="entry name" value="Family A G protein-coupled receptor-like"/>
    <property type="match status" value="1"/>
</dbReference>
<evidence type="ECO:0000313" key="15">
    <source>
        <dbReference type="Proteomes" id="UP001176940"/>
    </source>
</evidence>
<comment type="similarity">
    <text evidence="10">Belongs to the G-protein coupled receptor 1 family.</text>
</comment>
<keyword evidence="4 11" id="KW-0552">Olfaction</keyword>
<dbReference type="PROSITE" id="PS50262">
    <property type="entry name" value="G_PROTEIN_RECEP_F1_2"/>
    <property type="match status" value="1"/>
</dbReference>
<dbReference type="InterPro" id="IPR017452">
    <property type="entry name" value="GPCR_Rhodpsn_7TM"/>
</dbReference>
<feature type="transmembrane region" description="Helical" evidence="11">
    <location>
        <begin position="281"/>
        <end position="304"/>
    </location>
</feature>
<keyword evidence="5 11" id="KW-1133">Transmembrane helix</keyword>
<evidence type="ECO:0000313" key="14">
    <source>
        <dbReference type="EMBL" id="CAJ0964239.1"/>
    </source>
</evidence>
<dbReference type="PRINTS" id="PR00237">
    <property type="entry name" value="GPCRRHODOPSN"/>
</dbReference>
<proteinExistence type="inferred from homology"/>